<feature type="domain" description="DUF4326" evidence="2">
    <location>
        <begin position="1604"/>
        <end position="1683"/>
    </location>
</feature>
<dbReference type="Proteomes" id="UP001189429">
    <property type="component" value="Unassembled WGS sequence"/>
</dbReference>
<keyword evidence="4" id="KW-1185">Reference proteome</keyword>
<evidence type="ECO:0000313" key="4">
    <source>
        <dbReference type="Proteomes" id="UP001189429"/>
    </source>
</evidence>
<dbReference type="Gene3D" id="3.40.50.150">
    <property type="entry name" value="Vaccinia Virus protein VP39"/>
    <property type="match status" value="1"/>
</dbReference>
<evidence type="ECO:0000259" key="2">
    <source>
        <dbReference type="Pfam" id="PF14216"/>
    </source>
</evidence>
<dbReference type="EMBL" id="CAUYUJ010003836">
    <property type="protein sequence ID" value="CAK0807057.1"/>
    <property type="molecule type" value="Genomic_DNA"/>
</dbReference>
<feature type="compositionally biased region" description="Basic and acidic residues" evidence="1">
    <location>
        <begin position="526"/>
        <end position="545"/>
    </location>
</feature>
<feature type="region of interest" description="Disordered" evidence="1">
    <location>
        <begin position="66"/>
        <end position="85"/>
    </location>
</feature>
<dbReference type="SUPFAM" id="SSF53335">
    <property type="entry name" value="S-adenosyl-L-methionine-dependent methyltransferases"/>
    <property type="match status" value="1"/>
</dbReference>
<sequence>SLALALNGQLWEVCELCYILALARQHARRAQLTPGERALLLEQAPHLTALLAALAGLADEAEAQRRRAAGVATPKGAREPRQVAPAQGLLRYPPSALPLPLAAEALRCCLGPPRWRLRLERCQARLPPRREAMRLGRHPAPWLGLARPLWGPWRRCLLQEKGGGVAAAAGPAPAGGGAVALARLVDGPWIGSPALQLDAFTAGTVLETPTHVVEAGASGPGGIYLSVSFRGASLPAHALELDLSFPAPGAGQPGALHFCAGGAAACRAPRLVGRGERRADWLRLRSARSLVEPWVRLTFRRLAGAAVGFAAAAAPAGAAGARPLVAGRRRHEQSRSDGEERAGGDQLDFRVAPSRGNAILAVADGRPGTLHNEAIAQIARVMGLREGADGQGVRPRIRGRLQALVFGHHPFHSVGERTVRDLQTLAAAMDLLEDGSLASVADTLMQRFRALEMALNDGSWCIANELEAVKGIRPTPASRDEQESARRSATLRRRLEEVRARGSPRPLTRGDGGCGAAPRALSRAEPWARERPRSPRSGLLRDEARPAPAGPRRPRARLPAGRRAPQPLARPRGREAARAGAAWPEAGAPLAVLFRTWQEKARAAAEPSRRPLDAGPIFEELMREFPGSLGVYVVKFTHSGHRPTRRGRLQRDLQPLPCPDLEASDFTVEEKIDPGDLASLQSRSRVIVMAMYWEAGYRHLKWAVVCGLEPNAAQRSALLGIARLIYSSVALEPAMAGTLDWSEKLKDRAIAHDGSEVSTPSKITLEQIEGGLPPAGVAASIEAADLAADFVWAALLDPALVLLPPAQRRPAPTSARVRATAQEWEQVVSALLARGVVAPFDEGEIATRDGVHLIDEAFGVAKVHVAPARCGDGEERPALRPIVNLIPANACQRVIAGDTPVMPATGQLNGLVLAPGEQLLWSGAGRNANSCVFRAPPAWRPYMALGPPAPRRLVGGSGDGLTRIALRVIGAGWISAVGVTTHLHRNMLRRSASAPRGLPPAAEVVRARRLPAEAQASGVAMWFSYVDNLEIAEILSSEKAVKLKGTIPVLLSRASASYEEAESPGSPGKDVHRAQQVSSLGDLVDGEAGVQRPPLGYVTELVGLTLWFLARPLAAAFVNAWKWLASGRSGWLITLGVAEDLLTAAALAPLGVADMRLTVDHLATASDASEAAEAIVYPQGLSDMGRALAAGGPRALNPACEEGVALISVFSGIDGARQAFEIPGLVPAAHLSFEVGAKAVRVARRAYPSTVHLGGGTAADPAHLAGLLRGHGRITKVIVIKGPPCQGFTVVNVAREGSADPRSQLAGHMWRLIEGLRRELPEATVDFLRENAASMAEDEVLALNKMFGRVLVSLDAADLGWVRRPLLHWPSRDRLPAFEMSAEMKAAADGARPRACRARLATELPPVSEWLPRGASWPGAAAGGRLPTFARRALRSSPRPRPAGLRQCTPKGVARLTAASYAAPPYQFQDCFCLHWADVRKEPPRAVEREVPMGFRRGRTVPCMSSSSAKSDPERLEALRRSLVGNSFQCEVVAWWLSHWAVHHSTLVAVPSLRSLHESSRSCSMGRKLWAGDVETLRCGREAVCEENLHLVEEAGRTPAAGAGQEARAVYVGRGSRRWGLGPSKWGNPCPVVPGRPAGDAVALFAGWLRTQPELPDQLGVLEGARLLCHCPSGEPCHADVLLAELGQRGKGCSQPFLEHQRVMVSLVMTRRHSGADLQLDADAGRLARCSDGMRSALAFGSGRSHASSFARPGAEPTPQMPARVAAAMASWGLERNDALSLDPASFRAARSQPFTPLLGVPLQA</sequence>
<feature type="region of interest" description="Disordered" evidence="1">
    <location>
        <begin position="321"/>
        <end position="345"/>
    </location>
</feature>
<accession>A0ABN9QPT7</accession>
<organism evidence="3 4">
    <name type="scientific">Prorocentrum cordatum</name>
    <dbReference type="NCBI Taxonomy" id="2364126"/>
    <lineage>
        <taxon>Eukaryota</taxon>
        <taxon>Sar</taxon>
        <taxon>Alveolata</taxon>
        <taxon>Dinophyceae</taxon>
        <taxon>Prorocentrales</taxon>
        <taxon>Prorocentraceae</taxon>
        <taxon>Prorocentrum</taxon>
    </lineage>
</organism>
<dbReference type="Pfam" id="PF14216">
    <property type="entry name" value="DUF4326"/>
    <property type="match status" value="1"/>
</dbReference>
<name>A0ABN9QPT7_9DINO</name>
<gene>
    <name evidence="3" type="ORF">PCOR1329_LOCUS13055</name>
</gene>
<dbReference type="InterPro" id="IPR025475">
    <property type="entry name" value="DUF4326"/>
</dbReference>
<evidence type="ECO:0000256" key="1">
    <source>
        <dbReference type="SAM" id="MobiDB-lite"/>
    </source>
</evidence>
<feature type="compositionally biased region" description="Basic and acidic residues" evidence="1">
    <location>
        <begin position="333"/>
        <end position="343"/>
    </location>
</feature>
<dbReference type="InterPro" id="IPR029063">
    <property type="entry name" value="SAM-dependent_MTases_sf"/>
</dbReference>
<feature type="region of interest" description="Disordered" evidence="1">
    <location>
        <begin position="473"/>
        <end position="581"/>
    </location>
</feature>
<reference evidence="3" key="1">
    <citation type="submission" date="2023-10" db="EMBL/GenBank/DDBJ databases">
        <authorList>
            <person name="Chen Y."/>
            <person name="Shah S."/>
            <person name="Dougan E. K."/>
            <person name="Thang M."/>
            <person name="Chan C."/>
        </authorList>
    </citation>
    <scope>NUCLEOTIDE SEQUENCE [LARGE SCALE GENOMIC DNA]</scope>
</reference>
<evidence type="ECO:0000313" key="3">
    <source>
        <dbReference type="EMBL" id="CAK0807057.1"/>
    </source>
</evidence>
<feature type="non-terminal residue" evidence="3">
    <location>
        <position position="1"/>
    </location>
</feature>
<feature type="compositionally biased region" description="Low complexity" evidence="1">
    <location>
        <begin position="557"/>
        <end position="570"/>
    </location>
</feature>
<proteinExistence type="predicted"/>
<comment type="caution">
    <text evidence="3">The sequence shown here is derived from an EMBL/GenBank/DDBJ whole genome shotgun (WGS) entry which is preliminary data.</text>
</comment>
<protein>
    <recommendedName>
        <fullName evidence="2">DUF4326 domain-containing protein</fullName>
    </recommendedName>
</protein>